<evidence type="ECO:0000256" key="1">
    <source>
        <dbReference type="ARBA" id="ARBA00005568"/>
    </source>
</evidence>
<keyword evidence="2" id="KW-0479">Metal-binding</keyword>
<organism evidence="5 6">
    <name type="scientific">Methanococcus maripaludis</name>
    <name type="common">Methanococcus deltae</name>
    <dbReference type="NCBI Taxonomy" id="39152"/>
    <lineage>
        <taxon>Archaea</taxon>
        <taxon>Methanobacteriati</taxon>
        <taxon>Methanobacteriota</taxon>
        <taxon>Methanomada group</taxon>
        <taxon>Methanococci</taxon>
        <taxon>Methanococcales</taxon>
        <taxon>Methanococcaceae</taxon>
        <taxon>Methanococcus</taxon>
    </lineage>
</organism>
<dbReference type="InterPro" id="IPR015813">
    <property type="entry name" value="Pyrv/PenolPyrv_kinase-like_dom"/>
</dbReference>
<proteinExistence type="inferred from homology"/>
<evidence type="ECO:0000313" key="5">
    <source>
        <dbReference type="EMBL" id="MBB6400906.1"/>
    </source>
</evidence>
<feature type="domain" description="HpcH/HpaI aldolase/citrate lyase" evidence="4">
    <location>
        <begin position="8"/>
        <end position="153"/>
    </location>
</feature>
<evidence type="ECO:0000256" key="3">
    <source>
        <dbReference type="ARBA" id="ARBA00023239"/>
    </source>
</evidence>
<reference evidence="5 6" key="1">
    <citation type="submission" date="2020-08" db="EMBL/GenBank/DDBJ databases">
        <title>Genomic Encyclopedia of Type Strains, Phase IV (KMG-V): Genome sequencing to study the core and pangenomes of soil and plant-associated prokaryotes.</title>
        <authorList>
            <person name="Whitman W."/>
        </authorList>
    </citation>
    <scope>NUCLEOTIDE SEQUENCE [LARGE SCALE GENOMIC DNA]</scope>
    <source>
        <strain evidence="5 6">C11</strain>
    </source>
</reference>
<comment type="similarity">
    <text evidence="1">Belongs to the HpcH/HpaI aldolase family.</text>
</comment>
<dbReference type="GO" id="GO:0016832">
    <property type="term" value="F:aldehyde-lyase activity"/>
    <property type="evidence" value="ECO:0007669"/>
    <property type="project" value="TreeGrafter"/>
</dbReference>
<evidence type="ECO:0000313" key="6">
    <source>
        <dbReference type="Proteomes" id="UP000536195"/>
    </source>
</evidence>
<dbReference type="Gene3D" id="3.20.20.60">
    <property type="entry name" value="Phosphoenolpyruvate-binding domains"/>
    <property type="match status" value="2"/>
</dbReference>
<dbReference type="EMBL" id="JACHEC010000001">
    <property type="protein sequence ID" value="MBB6400906.1"/>
    <property type="molecule type" value="Genomic_DNA"/>
</dbReference>
<dbReference type="RefSeq" id="WP_184229379.1">
    <property type="nucleotide sequence ID" value="NZ_JACHEC010000001.1"/>
</dbReference>
<dbReference type="PANTHER" id="PTHR30502:SF0">
    <property type="entry name" value="PHOSPHOENOLPYRUVATE CARBOXYLASE FAMILY PROTEIN"/>
    <property type="match status" value="1"/>
</dbReference>
<dbReference type="GO" id="GO:0046872">
    <property type="term" value="F:metal ion binding"/>
    <property type="evidence" value="ECO:0007669"/>
    <property type="project" value="UniProtKB-KW"/>
</dbReference>
<dbReference type="InterPro" id="IPR040442">
    <property type="entry name" value="Pyrv_kinase-like_dom_sf"/>
</dbReference>
<dbReference type="GO" id="GO:0005737">
    <property type="term" value="C:cytoplasm"/>
    <property type="evidence" value="ECO:0007669"/>
    <property type="project" value="TreeGrafter"/>
</dbReference>
<dbReference type="InterPro" id="IPR050251">
    <property type="entry name" value="HpcH-HpaI_aldolase"/>
</dbReference>
<dbReference type="SUPFAM" id="SSF51621">
    <property type="entry name" value="Phosphoenolpyruvate/pyruvate domain"/>
    <property type="match status" value="1"/>
</dbReference>
<protein>
    <recommendedName>
        <fullName evidence="4">HpcH/HpaI aldolase/citrate lyase domain-containing protein</fullName>
    </recommendedName>
</protein>
<sequence>METILITNDPNFAKYAEESGVDIIMVDLEILGKYERQGHLNTLISEHSIEDVKKIKKKLKKSKLLVRINPLNDNSKNEIDQVIDAGADIVMLPMFKDVKEVEKFVSYVNNRALVNLLLETPQALVRIDEILEIEGIDEIHVGLNDLHLGMGLKFMFELLSGGIVEYLSKKIIARGIKFGFGGVGRLKEGLPLDPKLILSEHHRLNSTRVILSRDFHGDAKTFEDIINKIDLKLEIKKLTDYMDYMGTLTEEDLLYNRSILKNNVNKIMSN</sequence>
<keyword evidence="3" id="KW-0456">Lyase</keyword>
<evidence type="ECO:0000259" key="4">
    <source>
        <dbReference type="Pfam" id="PF03328"/>
    </source>
</evidence>
<comment type="caution">
    <text evidence="5">The sequence shown here is derived from an EMBL/GenBank/DDBJ whole genome shotgun (WGS) entry which is preliminary data.</text>
</comment>
<dbReference type="Proteomes" id="UP000536195">
    <property type="component" value="Unassembled WGS sequence"/>
</dbReference>
<accession>A0A7J9S4E7</accession>
<evidence type="ECO:0000256" key="2">
    <source>
        <dbReference type="ARBA" id="ARBA00022723"/>
    </source>
</evidence>
<dbReference type="AlphaFoldDB" id="A0A7J9S4E7"/>
<gene>
    <name evidence="5" type="ORF">HNP92_000191</name>
</gene>
<dbReference type="Pfam" id="PF03328">
    <property type="entry name" value="HpcH_HpaI"/>
    <property type="match status" value="1"/>
</dbReference>
<dbReference type="PANTHER" id="PTHR30502">
    <property type="entry name" value="2-KETO-3-DEOXY-L-RHAMNONATE ALDOLASE"/>
    <property type="match status" value="1"/>
</dbReference>
<dbReference type="InterPro" id="IPR005000">
    <property type="entry name" value="Aldolase/citrate-lyase_domain"/>
</dbReference>
<name>A0A7J9S4E7_METMI</name>